<reference evidence="1 2" key="1">
    <citation type="submission" date="2016-12" db="EMBL/GenBank/DDBJ databases">
        <title>The genome of dimorphic prosthecate Glycocaulis alkaliphilus 6b-8t, isolated from crude oil dictates its adaptability in petroleum environments.</title>
        <authorList>
            <person name="Wu X.-L."/>
            <person name="Geng S."/>
        </authorList>
    </citation>
    <scope>NUCLEOTIDE SEQUENCE [LARGE SCALE GENOMIC DNA]</scope>
    <source>
        <strain evidence="1 2">6B-8</strain>
    </source>
</reference>
<organism evidence="1 2">
    <name type="scientific">Glycocaulis alkaliphilus</name>
    <dbReference type="NCBI Taxonomy" id="1434191"/>
    <lineage>
        <taxon>Bacteria</taxon>
        <taxon>Pseudomonadati</taxon>
        <taxon>Pseudomonadota</taxon>
        <taxon>Alphaproteobacteria</taxon>
        <taxon>Maricaulales</taxon>
        <taxon>Maricaulaceae</taxon>
        <taxon>Glycocaulis</taxon>
    </lineage>
</organism>
<accession>A0A3T0E622</accession>
<keyword evidence="2" id="KW-1185">Reference proteome</keyword>
<evidence type="ECO:0000313" key="2">
    <source>
        <dbReference type="Proteomes" id="UP000286954"/>
    </source>
</evidence>
<dbReference type="Proteomes" id="UP000286954">
    <property type="component" value="Chromosome"/>
</dbReference>
<dbReference type="EMBL" id="CP018911">
    <property type="protein sequence ID" value="AZU02752.1"/>
    <property type="molecule type" value="Genomic_DNA"/>
</dbReference>
<name>A0A3T0E622_9PROT</name>
<evidence type="ECO:0000313" key="1">
    <source>
        <dbReference type="EMBL" id="AZU02752.1"/>
    </source>
</evidence>
<proteinExistence type="predicted"/>
<dbReference type="RefSeq" id="WP_233352452.1">
    <property type="nucleotide sequence ID" value="NZ_BMFB01000004.1"/>
</dbReference>
<gene>
    <name evidence="1" type="ORF">X907_0202</name>
</gene>
<dbReference type="AlphaFoldDB" id="A0A3T0E622"/>
<sequence>MHPIATQRRSRITPDDIRQIAFTLVDRHGPRALGYACEAISEMEDKGEAESAAAWRALKSEIEDALSGRIHAASPVQLH</sequence>
<protein>
    <submittedName>
        <fullName evidence="1">Uncharacterized protein</fullName>
    </submittedName>
</protein>
<dbReference type="KEGG" id="gak:X907_0202"/>